<evidence type="ECO:0000313" key="2">
    <source>
        <dbReference type="EMBL" id="OXS40633.1"/>
    </source>
</evidence>
<dbReference type="NCBIfam" id="NF033550">
    <property type="entry name" value="transpos_ISL3"/>
    <property type="match status" value="1"/>
</dbReference>
<dbReference type="InterPro" id="IPR002560">
    <property type="entry name" value="Transposase_DDE"/>
</dbReference>
<dbReference type="EMBL" id="LUGO01000041">
    <property type="protein sequence ID" value="OXS40633.1"/>
    <property type="molecule type" value="Genomic_DNA"/>
</dbReference>
<accession>A0A231Q0U6</accession>
<reference evidence="2 3" key="1">
    <citation type="submission" date="2016-03" db="EMBL/GenBank/DDBJ databases">
        <title>Sequencing of Lactobacillus Species from Commercial Turkeys.</title>
        <authorList>
            <person name="Johnson T.J."/>
            <person name="Youmans B.P."/>
            <person name="Case K.A."/>
        </authorList>
    </citation>
    <scope>NUCLEOTIDE SEQUENCE [LARGE SCALE GENOMIC DNA]</scope>
    <source>
        <strain evidence="2 3">UMNLA1</strain>
    </source>
</reference>
<dbReference type="PANTHER" id="PTHR33498:SF1">
    <property type="entry name" value="TRANSPOSASE FOR INSERTION SEQUENCE ELEMENT IS1557"/>
    <property type="match status" value="1"/>
</dbReference>
<dbReference type="InterPro" id="IPR047951">
    <property type="entry name" value="Transpos_ISL3"/>
</dbReference>
<sequence>MTNINILPHHYITNEIDSTIKSCLNCDDPHLHFTAKPCEDTFKQTKYLIFSAIIDFLPAELDQFRCHNCGFSAFYRNGFTPTHFIKMPAVNSNYQTVISARSARIRCRNCNSTCSAKTSLISSGCQISNLLKAKIATRLRSDVSAKTIAFEEGVSPSSVNRTLDSTRCEFRNNFNFLPLHLCFDEFRGTNKNYHFICLDDDNHVIQTILPNRFKKTISDYFMRFPASVRGLVRTVCCDLNSYYVDLVKELFPNAKIIIDRFHLVQMLNRAVNSMRTDMMNQFEHNSKDYKLFKHYWKLFLKRYDALECTHQFYDRTQKSWFTAEQIVNHGLELADTDFHRAYWDYQCLLEAINNPSAAKLKIFKQRILDTKDKCADSSYKVTKADKVLLTFFNYLEPVLTALDPRYCHYTNGPLEGINRKIKQIQRTAYGYRNFEHFKARIYLQTYLGKDTRSSMKIA</sequence>
<dbReference type="Proteomes" id="UP000215261">
    <property type="component" value="Unassembled WGS sequence"/>
</dbReference>
<dbReference type="PANTHER" id="PTHR33498">
    <property type="entry name" value="TRANSPOSASE FOR INSERTION SEQUENCE ELEMENT IS1557"/>
    <property type="match status" value="1"/>
</dbReference>
<organism evidence="2 3">
    <name type="scientific">Ligilactobacillus agilis</name>
    <dbReference type="NCBI Taxonomy" id="1601"/>
    <lineage>
        <taxon>Bacteria</taxon>
        <taxon>Bacillati</taxon>
        <taxon>Bacillota</taxon>
        <taxon>Bacilli</taxon>
        <taxon>Lactobacillales</taxon>
        <taxon>Lactobacillaceae</taxon>
        <taxon>Ligilactobacillus</taxon>
    </lineage>
</organism>
<evidence type="ECO:0000259" key="1">
    <source>
        <dbReference type="Pfam" id="PF01610"/>
    </source>
</evidence>
<proteinExistence type="predicted"/>
<dbReference type="AlphaFoldDB" id="A0A231Q0U6"/>
<comment type="caution">
    <text evidence="2">The sequence shown here is derived from an EMBL/GenBank/DDBJ whole genome shotgun (WGS) entry which is preliminary data.</text>
</comment>
<name>A0A231Q0U6_9LACO</name>
<dbReference type="Pfam" id="PF01610">
    <property type="entry name" value="DDE_Tnp_ISL3"/>
    <property type="match status" value="1"/>
</dbReference>
<gene>
    <name evidence="2" type="ORF">AYP69_04670</name>
</gene>
<feature type="domain" description="Transposase IS204/IS1001/IS1096/IS1165 DDE" evidence="1">
    <location>
        <begin position="181"/>
        <end position="441"/>
    </location>
</feature>
<protein>
    <recommendedName>
        <fullName evidence="1">Transposase IS204/IS1001/IS1096/IS1165 DDE domain-containing protein</fullName>
    </recommendedName>
</protein>
<dbReference type="RefSeq" id="WP_094067181.1">
    <property type="nucleotide sequence ID" value="NZ_LUGO01000041.1"/>
</dbReference>
<evidence type="ECO:0000313" key="3">
    <source>
        <dbReference type="Proteomes" id="UP000215261"/>
    </source>
</evidence>